<dbReference type="Gene3D" id="3.40.390.10">
    <property type="entry name" value="Collagenase (Catalytic Domain)"/>
    <property type="match status" value="1"/>
</dbReference>
<evidence type="ECO:0000256" key="1">
    <source>
        <dbReference type="ARBA" id="ARBA00022723"/>
    </source>
</evidence>
<feature type="active site" evidence="5">
    <location>
        <position position="262"/>
    </location>
</feature>
<evidence type="ECO:0000256" key="6">
    <source>
        <dbReference type="SAM" id="MobiDB-lite"/>
    </source>
</evidence>
<name>A0A2G9TT15_TELCI</name>
<keyword evidence="4" id="KW-1015">Disulfide bond</keyword>
<evidence type="ECO:0000256" key="2">
    <source>
        <dbReference type="ARBA" id="ARBA00022833"/>
    </source>
</evidence>
<dbReference type="InterPro" id="IPR034035">
    <property type="entry name" value="Astacin-like_dom"/>
</dbReference>
<accession>A0A2G9TT15</accession>
<dbReference type="GO" id="GO:0006508">
    <property type="term" value="P:proteolysis"/>
    <property type="evidence" value="ECO:0007669"/>
    <property type="project" value="UniProtKB-KW"/>
</dbReference>
<keyword evidence="10" id="KW-1185">Reference proteome</keyword>
<evidence type="ECO:0000313" key="9">
    <source>
        <dbReference type="EMBL" id="PIO61048.1"/>
    </source>
</evidence>
<reference evidence="9 10" key="1">
    <citation type="submission" date="2015-09" db="EMBL/GenBank/DDBJ databases">
        <title>Draft genome of the parasitic nematode Teladorsagia circumcincta isolate WARC Sus (inbred).</title>
        <authorList>
            <person name="Mitreva M."/>
        </authorList>
    </citation>
    <scope>NUCLEOTIDE SEQUENCE [LARGE SCALE GENOMIC DNA]</scope>
    <source>
        <strain evidence="9 10">S</strain>
    </source>
</reference>
<keyword evidence="5" id="KW-0378">Hydrolase</keyword>
<sequence>MKVPVRIVLVAACVSVAPIEFVESAIDEDLESLIDQNTCRMRQIRENFVKNNKRVLEQVTLPPKQKEKLHYILEVGKFDYVSQKLKRKSVDAVQPAEESIEEINAKLGVLDELFQSKRAKNAFRKAAKLWTVNTCVELKEEVFEGTTKEDSDEQIPQQDEESPEGYDDYSDEDYDVAVGVEENEDDELVAVGEEGESKIFGIHGSDVSFSYEFAEEIIIFVSSIKGCSSSLGRTSFYRKGDKHKQVLSLAQECETISIAAHELGHALGFYHTHSRHDRDEFLTVVEGNINRNYSDQFIKQTNETNDNYGLTYDYGSIMQYGATTGAVVKGTPTMVPKDVLYTQTLGSPMISFYDLLMMNMHYNCTDACKNYSTPCKNGGFAHPRNCSKCICPSGYGGDLCDQKRISVVAQKSLFFAKNFEEIHSQCQGGGYNQSKV</sequence>
<comment type="caution">
    <text evidence="5">Lacks conserved residue(s) required for the propagation of feature annotation.</text>
</comment>
<dbReference type="GO" id="GO:0008270">
    <property type="term" value="F:zinc ion binding"/>
    <property type="evidence" value="ECO:0007669"/>
    <property type="project" value="UniProtKB-UniRule"/>
</dbReference>
<feature type="binding site" evidence="5">
    <location>
        <position position="265"/>
    </location>
    <ligand>
        <name>Zn(2+)</name>
        <dbReference type="ChEBI" id="CHEBI:29105"/>
        <note>catalytic</note>
    </ligand>
</feature>
<evidence type="ECO:0000256" key="5">
    <source>
        <dbReference type="PROSITE-ProRule" id="PRU01211"/>
    </source>
</evidence>
<dbReference type="PROSITE" id="PS51864">
    <property type="entry name" value="ASTACIN"/>
    <property type="match status" value="1"/>
</dbReference>
<evidence type="ECO:0000256" key="7">
    <source>
        <dbReference type="SAM" id="SignalP"/>
    </source>
</evidence>
<dbReference type="InterPro" id="IPR001506">
    <property type="entry name" value="Peptidase_M12A"/>
</dbReference>
<feature type="signal peptide" evidence="7">
    <location>
        <begin position="1"/>
        <end position="24"/>
    </location>
</feature>
<dbReference type="InterPro" id="IPR006026">
    <property type="entry name" value="Peptidase_Metallo"/>
</dbReference>
<keyword evidence="7" id="KW-0732">Signal</keyword>
<dbReference type="Proteomes" id="UP000230423">
    <property type="component" value="Unassembled WGS sequence"/>
</dbReference>
<dbReference type="PROSITE" id="PS00022">
    <property type="entry name" value="EGF_1"/>
    <property type="match status" value="1"/>
</dbReference>
<keyword evidence="3 5" id="KW-0482">Metalloprotease</keyword>
<protein>
    <submittedName>
        <fullName evidence="9">Astacin</fullName>
    </submittedName>
</protein>
<keyword evidence="1 5" id="KW-0479">Metal-binding</keyword>
<dbReference type="CDD" id="cd04280">
    <property type="entry name" value="ZnMc_astacin_like"/>
    <property type="match status" value="1"/>
</dbReference>
<dbReference type="PROSITE" id="PS01186">
    <property type="entry name" value="EGF_2"/>
    <property type="match status" value="1"/>
</dbReference>
<organism evidence="9 10">
    <name type="scientific">Teladorsagia circumcincta</name>
    <name type="common">Brown stomach worm</name>
    <name type="synonym">Ostertagia circumcincta</name>
    <dbReference type="NCBI Taxonomy" id="45464"/>
    <lineage>
        <taxon>Eukaryota</taxon>
        <taxon>Metazoa</taxon>
        <taxon>Ecdysozoa</taxon>
        <taxon>Nematoda</taxon>
        <taxon>Chromadorea</taxon>
        <taxon>Rhabditida</taxon>
        <taxon>Rhabditina</taxon>
        <taxon>Rhabditomorpha</taxon>
        <taxon>Strongyloidea</taxon>
        <taxon>Trichostrongylidae</taxon>
        <taxon>Teladorsagia</taxon>
    </lineage>
</organism>
<feature type="binding site" evidence="5">
    <location>
        <position position="261"/>
    </location>
    <ligand>
        <name>Zn(2+)</name>
        <dbReference type="ChEBI" id="CHEBI:29105"/>
        <note>catalytic</note>
    </ligand>
</feature>
<evidence type="ECO:0000313" key="10">
    <source>
        <dbReference type="Proteomes" id="UP000230423"/>
    </source>
</evidence>
<dbReference type="Pfam" id="PF01400">
    <property type="entry name" value="Astacin"/>
    <property type="match status" value="1"/>
</dbReference>
<feature type="compositionally biased region" description="Acidic residues" evidence="6">
    <location>
        <begin position="150"/>
        <end position="171"/>
    </location>
</feature>
<dbReference type="SMART" id="SM00235">
    <property type="entry name" value="ZnMc"/>
    <property type="match status" value="1"/>
</dbReference>
<keyword evidence="2 5" id="KW-0862">Zinc</keyword>
<dbReference type="SUPFAM" id="SSF55486">
    <property type="entry name" value="Metalloproteases ('zincins'), catalytic domain"/>
    <property type="match status" value="1"/>
</dbReference>
<keyword evidence="5" id="KW-0645">Protease</keyword>
<dbReference type="InterPro" id="IPR000742">
    <property type="entry name" value="EGF"/>
</dbReference>
<feature type="binding site" evidence="5">
    <location>
        <position position="271"/>
    </location>
    <ligand>
        <name>Zn(2+)</name>
        <dbReference type="ChEBI" id="CHEBI:29105"/>
        <note>catalytic</note>
    </ligand>
</feature>
<feature type="chain" id="PRO_5013661570" evidence="7">
    <location>
        <begin position="25"/>
        <end position="436"/>
    </location>
</feature>
<feature type="region of interest" description="Disordered" evidence="6">
    <location>
        <begin position="143"/>
        <end position="171"/>
    </location>
</feature>
<dbReference type="AlphaFoldDB" id="A0A2G9TT15"/>
<feature type="domain" description="Peptidase M12A" evidence="8">
    <location>
        <begin position="218"/>
        <end position="365"/>
    </location>
</feature>
<evidence type="ECO:0000256" key="3">
    <source>
        <dbReference type="ARBA" id="ARBA00023049"/>
    </source>
</evidence>
<dbReference type="InterPro" id="IPR024079">
    <property type="entry name" value="MetalloPept_cat_dom_sf"/>
</dbReference>
<dbReference type="PANTHER" id="PTHR10127">
    <property type="entry name" value="DISCOIDIN, CUB, EGF, LAMININ , AND ZINC METALLOPROTEASE DOMAIN CONTAINING"/>
    <property type="match status" value="1"/>
</dbReference>
<dbReference type="OrthoDB" id="291007at2759"/>
<proteinExistence type="predicted"/>
<evidence type="ECO:0000259" key="8">
    <source>
        <dbReference type="PROSITE" id="PS51864"/>
    </source>
</evidence>
<dbReference type="EMBL" id="KZ354306">
    <property type="protein sequence ID" value="PIO61048.1"/>
    <property type="molecule type" value="Genomic_DNA"/>
</dbReference>
<evidence type="ECO:0000256" key="4">
    <source>
        <dbReference type="ARBA" id="ARBA00023157"/>
    </source>
</evidence>
<dbReference type="GO" id="GO:0004222">
    <property type="term" value="F:metalloendopeptidase activity"/>
    <property type="evidence" value="ECO:0007669"/>
    <property type="project" value="UniProtKB-UniRule"/>
</dbReference>
<gene>
    <name evidence="9" type="ORF">TELCIR_17442</name>
</gene>
<dbReference type="PANTHER" id="PTHR10127:SF793">
    <property type="entry name" value="ZINC METALLOPROTEINASE NAS-31"/>
    <property type="match status" value="1"/>
</dbReference>
<comment type="cofactor">
    <cofactor evidence="5">
        <name>Zn(2+)</name>
        <dbReference type="ChEBI" id="CHEBI:29105"/>
    </cofactor>
    <text evidence="5">Binds 1 zinc ion per subunit.</text>
</comment>